<proteinExistence type="predicted"/>
<accession>A0A449BAE1</accession>
<dbReference type="EMBL" id="LR215043">
    <property type="protein sequence ID" value="VEU78155.1"/>
    <property type="molecule type" value="Genomic_DNA"/>
</dbReference>
<feature type="signal peptide" evidence="2">
    <location>
        <begin position="1"/>
        <end position="24"/>
    </location>
</feature>
<evidence type="ECO:0000256" key="1">
    <source>
        <dbReference type="SAM" id="MobiDB-lite"/>
    </source>
</evidence>
<reference evidence="3 4" key="1">
    <citation type="submission" date="2019-01" db="EMBL/GenBank/DDBJ databases">
        <authorList>
            <consortium name="Pathogen Informatics"/>
        </authorList>
    </citation>
    <scope>NUCLEOTIDE SEQUENCE [LARGE SCALE GENOMIC DNA]</scope>
    <source>
        <strain evidence="3 4">NCTC10184</strain>
    </source>
</reference>
<evidence type="ECO:0000313" key="4">
    <source>
        <dbReference type="Proteomes" id="UP000290876"/>
    </source>
</evidence>
<keyword evidence="4" id="KW-1185">Reference proteome</keyword>
<evidence type="ECO:0000256" key="2">
    <source>
        <dbReference type="SAM" id="SignalP"/>
    </source>
</evidence>
<evidence type="ECO:0000313" key="3">
    <source>
        <dbReference type="EMBL" id="VEU78155.1"/>
    </source>
</evidence>
<protein>
    <recommendedName>
        <fullName evidence="5">Lipoprotein</fullName>
    </recommendedName>
</protein>
<dbReference type="KEGG" id="mcob:NCTC10184_00380"/>
<feature type="compositionally biased region" description="Polar residues" evidence="1">
    <location>
        <begin position="42"/>
        <end position="53"/>
    </location>
</feature>
<feature type="chain" id="PRO_5018978482" description="Lipoprotein" evidence="2">
    <location>
        <begin position="25"/>
        <end position="244"/>
    </location>
</feature>
<dbReference type="RefSeq" id="WP_129623001.1">
    <property type="nucleotide sequence ID" value="NZ_LR215043.1"/>
</dbReference>
<evidence type="ECO:0008006" key="5">
    <source>
        <dbReference type="Google" id="ProtNLM"/>
    </source>
</evidence>
<feature type="region of interest" description="Disordered" evidence="1">
    <location>
        <begin position="28"/>
        <end position="53"/>
    </location>
</feature>
<keyword evidence="2" id="KW-0732">Signal</keyword>
<organism evidence="3 4">
    <name type="scientific">Mycoplasmopsis columbinasalis</name>
    <dbReference type="NCBI Taxonomy" id="114880"/>
    <lineage>
        <taxon>Bacteria</taxon>
        <taxon>Bacillati</taxon>
        <taxon>Mycoplasmatota</taxon>
        <taxon>Mycoplasmoidales</taxon>
        <taxon>Metamycoplasmataceae</taxon>
        <taxon>Mycoplasmopsis</taxon>
    </lineage>
</organism>
<sequence length="244" mass="27310">MKINKKWFWLATPALVTTIPLISAACSNEQKETPAENPQPATPSEPTTEISSISQSMTLPVPMLTKEIVTELQNAKTNVANFNAKFNELVLTSFNPLKRDDFEVAHIKADSAENPTRVEVQTKEFTTDFDAEDNKINEKEIITTYTLIKVPAGKFVSRRITVAGDLEALKTNLEANKNDKAKITELINQNNKSHDLIFTLVKSIEYNDVKTTFDTAANKKLNLFFNLTMQDDSTAELKLVVESI</sequence>
<name>A0A449BAE1_9BACT</name>
<gene>
    <name evidence="3" type="ORF">NCTC10184_00380</name>
</gene>
<dbReference type="Proteomes" id="UP000290876">
    <property type="component" value="Chromosome"/>
</dbReference>
<dbReference type="PROSITE" id="PS51257">
    <property type="entry name" value="PROKAR_LIPOPROTEIN"/>
    <property type="match status" value="1"/>
</dbReference>
<dbReference type="AlphaFoldDB" id="A0A449BAE1"/>